<keyword evidence="2" id="KW-1185">Reference proteome</keyword>
<proteinExistence type="predicted"/>
<sequence length="73" mass="8388">MGYRWRNKTDVDEAVVVVMNSLDEKDILPSWLVRTIQQSIEDSDPEYVKYFYAEVGQHAPAGMKFFEDLGGSD</sequence>
<dbReference type="Proteomes" id="UP001163096">
    <property type="component" value="Chromosome"/>
</dbReference>
<accession>A0A9X9S4V5</accession>
<protein>
    <submittedName>
        <fullName evidence="1">Uncharacterized protein</fullName>
    </submittedName>
</protein>
<evidence type="ECO:0000313" key="2">
    <source>
        <dbReference type="Proteomes" id="UP001163096"/>
    </source>
</evidence>
<organism evidence="1 2">
    <name type="scientific">Methanogenium organophilum</name>
    <dbReference type="NCBI Taxonomy" id="2199"/>
    <lineage>
        <taxon>Archaea</taxon>
        <taxon>Methanobacteriati</taxon>
        <taxon>Methanobacteriota</taxon>
        <taxon>Stenosarchaea group</taxon>
        <taxon>Methanomicrobia</taxon>
        <taxon>Methanomicrobiales</taxon>
        <taxon>Methanomicrobiaceae</taxon>
        <taxon>Methanogenium</taxon>
    </lineage>
</organism>
<dbReference type="EMBL" id="CP113361">
    <property type="protein sequence ID" value="WAI01711.1"/>
    <property type="molecule type" value="Genomic_DNA"/>
</dbReference>
<name>A0A9X9S4V5_METOG</name>
<reference evidence="1" key="1">
    <citation type="submission" date="2022-11" db="EMBL/GenBank/DDBJ databases">
        <title>Complete genome sequence of Methanogenium organophilum DSM 3596.</title>
        <authorList>
            <person name="Chen S.-C."/>
            <person name="Lai S.-J."/>
            <person name="You Y.-T."/>
        </authorList>
    </citation>
    <scope>NUCLEOTIDE SEQUENCE</scope>
    <source>
        <strain evidence="1">DSM 3596</strain>
    </source>
</reference>
<dbReference type="RefSeq" id="WP_268186973.1">
    <property type="nucleotide sequence ID" value="NZ_CP113361.1"/>
</dbReference>
<dbReference type="KEGG" id="mou:OU421_02230"/>
<evidence type="ECO:0000313" key="1">
    <source>
        <dbReference type="EMBL" id="WAI01711.1"/>
    </source>
</evidence>
<gene>
    <name evidence="1" type="ORF">OU421_02230</name>
</gene>
<dbReference type="AlphaFoldDB" id="A0A9X9S4V5"/>
<dbReference type="GeneID" id="76833882"/>